<dbReference type="OrthoDB" id="19653at2759"/>
<evidence type="ECO:0000313" key="8">
    <source>
        <dbReference type="RefSeq" id="XP_026280146.1"/>
    </source>
</evidence>
<evidence type="ECO:0000259" key="6">
    <source>
        <dbReference type="Pfam" id="PF00135"/>
    </source>
</evidence>
<dbReference type="GO" id="GO:0052689">
    <property type="term" value="F:carboxylic ester hydrolase activity"/>
    <property type="evidence" value="ECO:0007669"/>
    <property type="project" value="UniProtKB-KW"/>
</dbReference>
<evidence type="ECO:0000256" key="1">
    <source>
        <dbReference type="ARBA" id="ARBA00005964"/>
    </source>
</evidence>
<evidence type="ECO:0000256" key="3">
    <source>
        <dbReference type="ARBA" id="ARBA00022801"/>
    </source>
</evidence>
<accession>A0A6J1SNK9</accession>
<dbReference type="InterPro" id="IPR029058">
    <property type="entry name" value="AB_hydrolase_fold"/>
</dbReference>
<dbReference type="Gene3D" id="3.40.50.1820">
    <property type="entry name" value="alpha/beta hydrolase"/>
    <property type="match status" value="1"/>
</dbReference>
<evidence type="ECO:0000256" key="4">
    <source>
        <dbReference type="ARBA" id="ARBA00023180"/>
    </source>
</evidence>
<keyword evidence="7" id="KW-1185">Reference proteome</keyword>
<keyword evidence="3 5" id="KW-0378">Hydrolase</keyword>
<name>A0A6J1SNK9_FRAOC</name>
<dbReference type="GeneID" id="113207702"/>
<dbReference type="RefSeq" id="XP_026280146.1">
    <property type="nucleotide sequence ID" value="XM_026424361.2"/>
</dbReference>
<evidence type="ECO:0000313" key="7">
    <source>
        <dbReference type="Proteomes" id="UP000504606"/>
    </source>
</evidence>
<dbReference type="InterPro" id="IPR019819">
    <property type="entry name" value="Carboxylesterase_B_CS"/>
</dbReference>
<dbReference type="InterPro" id="IPR002018">
    <property type="entry name" value="CarbesteraseB"/>
</dbReference>
<dbReference type="InterPro" id="IPR019826">
    <property type="entry name" value="Carboxylesterase_B_AS"/>
</dbReference>
<dbReference type="Proteomes" id="UP000504606">
    <property type="component" value="Unplaced"/>
</dbReference>
<evidence type="ECO:0000256" key="2">
    <source>
        <dbReference type="ARBA" id="ARBA00022487"/>
    </source>
</evidence>
<dbReference type="PROSITE" id="PS00941">
    <property type="entry name" value="CARBOXYLESTERASE_B_2"/>
    <property type="match status" value="1"/>
</dbReference>
<keyword evidence="2" id="KW-0719">Serine esterase</keyword>
<evidence type="ECO:0000256" key="5">
    <source>
        <dbReference type="RuleBase" id="RU361235"/>
    </source>
</evidence>
<gene>
    <name evidence="8" type="primary">LOC113207702</name>
</gene>
<reference evidence="8" key="1">
    <citation type="submission" date="2025-08" db="UniProtKB">
        <authorList>
            <consortium name="RefSeq"/>
        </authorList>
    </citation>
    <scope>IDENTIFICATION</scope>
    <source>
        <tissue evidence="8">Whole organism</tissue>
    </source>
</reference>
<dbReference type="InterPro" id="IPR050309">
    <property type="entry name" value="Type-B_Carboxylest/Lipase"/>
</dbReference>
<keyword evidence="4" id="KW-0325">Glycoprotein</keyword>
<organism evidence="7 8">
    <name type="scientific">Frankliniella occidentalis</name>
    <name type="common">Western flower thrips</name>
    <name type="synonym">Euthrips occidentalis</name>
    <dbReference type="NCBI Taxonomy" id="133901"/>
    <lineage>
        <taxon>Eukaryota</taxon>
        <taxon>Metazoa</taxon>
        <taxon>Ecdysozoa</taxon>
        <taxon>Arthropoda</taxon>
        <taxon>Hexapoda</taxon>
        <taxon>Insecta</taxon>
        <taxon>Pterygota</taxon>
        <taxon>Neoptera</taxon>
        <taxon>Paraneoptera</taxon>
        <taxon>Thysanoptera</taxon>
        <taxon>Terebrantia</taxon>
        <taxon>Thripoidea</taxon>
        <taxon>Thripidae</taxon>
        <taxon>Frankliniella</taxon>
    </lineage>
</organism>
<comment type="similarity">
    <text evidence="1 5">Belongs to the type-B carboxylesterase/lipase family.</text>
</comment>
<protein>
    <recommendedName>
        <fullName evidence="5">Carboxylic ester hydrolase</fullName>
        <ecNumber evidence="5">3.1.1.-</ecNumber>
    </recommendedName>
</protein>
<dbReference type="SUPFAM" id="SSF53474">
    <property type="entry name" value="alpha/beta-Hydrolases"/>
    <property type="match status" value="1"/>
</dbReference>
<dbReference type="PROSITE" id="PS00122">
    <property type="entry name" value="CARBOXYLESTERASE_B_1"/>
    <property type="match status" value="1"/>
</dbReference>
<sequence length="616" mass="67559">MKKLFANTNVLLGPRGQRFRPDWDWGSRCLAALVRWSGGYAPSQMQLVEVQTKQGLLRGQRLTPPHKNVPQFDAFLGVPYAKPPVKELRFKAPQPPEPWEGALPALDHRADSPQFDTFITQKNVGSDDCLYLNVYSPQVPSSVRHPVEGAPWPVMVWFHPGGFTNGTARMSQFAPEHLVARGVVVVTVTYRLGAFGFLSLRSPKLPGNAGLKDGVASLRWVRDNIAVFGGDPGRVTVFGCSAGSALVEYLMLAPSARGLFHRAISQSGSATNQWAGVLPPDEARARAFRLGEALGCRTEDEDELIAFLQAAPTMDILDKSFDVVDPEKEGPKGLLFPFLPVSEAGVESDDGEEAFLPDEPRKLLASQRFFPVPWIVGLTDCEGLLTVMDDQNGAGRGGITCRRLDVVEDDLERVVPAELELQKGSPESKAVAEGIRKLYFKGGKVELPGYFNLYTDLLFTAGVTQAARMHAAHPNAAPVYFYLFSVVGGNNILTAFLMRSWPELKATAGACHGDENGYLWGRRAPLPPEPEWEPHSLEATTRRRLTALWTNFARTGVPAPPSDPDVEGVDWKPLPATSDVKAPIEPYLDIGVSLGVPRAPLWEERVSFWDGVFDKD</sequence>
<dbReference type="KEGG" id="foc:113207702"/>
<feature type="domain" description="Carboxylesterase type B" evidence="6">
    <location>
        <begin position="49"/>
        <end position="577"/>
    </location>
</feature>
<dbReference type="EC" id="3.1.1.-" evidence="5"/>
<dbReference type="Pfam" id="PF00135">
    <property type="entry name" value="COesterase"/>
    <property type="match status" value="1"/>
</dbReference>
<proteinExistence type="inferred from homology"/>
<dbReference type="AlphaFoldDB" id="A0A6J1SNK9"/>
<dbReference type="PANTHER" id="PTHR11559">
    <property type="entry name" value="CARBOXYLESTERASE"/>
    <property type="match status" value="1"/>
</dbReference>